<evidence type="ECO:0000313" key="3">
    <source>
        <dbReference type="Proteomes" id="UP000612899"/>
    </source>
</evidence>
<proteinExistence type="predicted"/>
<name>A0A8J3Q2L5_9ACTN</name>
<comment type="caution">
    <text evidence="2">The sequence shown here is derived from an EMBL/GenBank/DDBJ whole genome shotgun (WGS) entry which is preliminary data.</text>
</comment>
<feature type="transmembrane region" description="Helical" evidence="1">
    <location>
        <begin position="181"/>
        <end position="203"/>
    </location>
</feature>
<evidence type="ECO:0000313" key="2">
    <source>
        <dbReference type="EMBL" id="GIH02506.1"/>
    </source>
</evidence>
<accession>A0A8J3Q2L5</accession>
<dbReference type="AlphaFoldDB" id="A0A8J3Q2L5"/>
<evidence type="ECO:0000256" key="1">
    <source>
        <dbReference type="SAM" id="Phobius"/>
    </source>
</evidence>
<dbReference type="Proteomes" id="UP000612899">
    <property type="component" value="Unassembled WGS sequence"/>
</dbReference>
<reference evidence="2" key="1">
    <citation type="submission" date="2021-01" db="EMBL/GenBank/DDBJ databases">
        <title>Whole genome shotgun sequence of Rhizocola hellebori NBRC 109834.</title>
        <authorList>
            <person name="Komaki H."/>
            <person name="Tamura T."/>
        </authorList>
    </citation>
    <scope>NUCLEOTIDE SEQUENCE</scope>
    <source>
        <strain evidence="2">NBRC 109834</strain>
    </source>
</reference>
<feature type="transmembrane region" description="Helical" evidence="1">
    <location>
        <begin position="86"/>
        <end position="109"/>
    </location>
</feature>
<feature type="transmembrane region" description="Helical" evidence="1">
    <location>
        <begin position="153"/>
        <end position="175"/>
    </location>
</feature>
<keyword evidence="1" id="KW-1133">Transmembrane helix</keyword>
<dbReference type="InterPro" id="IPR018750">
    <property type="entry name" value="DUF2306_membrane"/>
</dbReference>
<gene>
    <name evidence="2" type="ORF">Rhe02_05730</name>
</gene>
<feature type="transmembrane region" description="Helical" evidence="1">
    <location>
        <begin position="121"/>
        <end position="141"/>
    </location>
</feature>
<organism evidence="2 3">
    <name type="scientific">Rhizocola hellebori</name>
    <dbReference type="NCBI Taxonomy" id="1392758"/>
    <lineage>
        <taxon>Bacteria</taxon>
        <taxon>Bacillati</taxon>
        <taxon>Actinomycetota</taxon>
        <taxon>Actinomycetes</taxon>
        <taxon>Micromonosporales</taxon>
        <taxon>Micromonosporaceae</taxon>
        <taxon>Rhizocola</taxon>
    </lineage>
</organism>
<dbReference type="EMBL" id="BONY01000002">
    <property type="protein sequence ID" value="GIH02506.1"/>
    <property type="molecule type" value="Genomic_DNA"/>
</dbReference>
<sequence length="226" mass="24305">MTKSTARRDWLIIIGLLLLALVPATAGAFRVTELSTGPELTPDNARFVSEPIPVVVHIVGAVLLSVLSPFQFMSGLRRRRLRWHRLAGWIIIPSGLAAALSGLWMTVFYDLPAFDGAAVNAMRLVVGSVMAAAFVLGFAAIRRGDIARHSAWMIRGYALGMGAGTQALTHLPLLFTGTPGLTARAIAMGAGWLINIVVAEWVIRTKLPRPKRTTPAEAVVNGLAHR</sequence>
<dbReference type="RefSeq" id="WP_239123245.1">
    <property type="nucleotide sequence ID" value="NZ_BONY01000002.1"/>
</dbReference>
<feature type="transmembrane region" description="Helical" evidence="1">
    <location>
        <begin position="52"/>
        <end position="74"/>
    </location>
</feature>
<keyword evidence="1" id="KW-0472">Membrane</keyword>
<protein>
    <submittedName>
        <fullName evidence="2">Membrane protein</fullName>
    </submittedName>
</protein>
<dbReference type="Pfam" id="PF10067">
    <property type="entry name" value="DUF2306"/>
    <property type="match status" value="1"/>
</dbReference>
<keyword evidence="1" id="KW-0812">Transmembrane</keyword>
<keyword evidence="3" id="KW-1185">Reference proteome</keyword>